<protein>
    <recommendedName>
        <fullName evidence="2">Putative restriction endonuclease domain-containing protein</fullName>
    </recommendedName>
</protein>
<evidence type="ECO:0000313" key="3">
    <source>
        <dbReference type="EMBL" id="MBK1632782.1"/>
    </source>
</evidence>
<feature type="domain" description="Putative restriction endonuclease" evidence="2">
    <location>
        <begin position="52"/>
        <end position="178"/>
    </location>
</feature>
<organism evidence="3 4">
    <name type="scientific">Thiohalocapsa halophila</name>
    <dbReference type="NCBI Taxonomy" id="69359"/>
    <lineage>
        <taxon>Bacteria</taxon>
        <taxon>Pseudomonadati</taxon>
        <taxon>Pseudomonadota</taxon>
        <taxon>Gammaproteobacteria</taxon>
        <taxon>Chromatiales</taxon>
        <taxon>Chromatiaceae</taxon>
        <taxon>Thiohalocapsa</taxon>
    </lineage>
</organism>
<dbReference type="CDD" id="cd06260">
    <property type="entry name" value="DUF820-like"/>
    <property type="match status" value="1"/>
</dbReference>
<accession>A0ABS1CLG9</accession>
<dbReference type="InterPro" id="IPR012296">
    <property type="entry name" value="Nuclease_put_TT1808"/>
</dbReference>
<dbReference type="InterPro" id="IPR008538">
    <property type="entry name" value="Uma2"/>
</dbReference>
<dbReference type="SUPFAM" id="SSF52980">
    <property type="entry name" value="Restriction endonuclease-like"/>
    <property type="match status" value="1"/>
</dbReference>
<dbReference type="InterPro" id="IPR011335">
    <property type="entry name" value="Restrct_endonuc-II-like"/>
</dbReference>
<evidence type="ECO:0000313" key="4">
    <source>
        <dbReference type="Proteomes" id="UP000748752"/>
    </source>
</evidence>
<dbReference type="Gene3D" id="3.90.1570.10">
    <property type="entry name" value="tt1808, chain A"/>
    <property type="match status" value="1"/>
</dbReference>
<dbReference type="Proteomes" id="UP000748752">
    <property type="component" value="Unassembled WGS sequence"/>
</dbReference>
<reference evidence="3 4" key="1">
    <citation type="journal article" date="2020" name="Microorganisms">
        <title>Osmotic Adaptation and Compatible Solute Biosynthesis of Phototrophic Bacteria as Revealed from Genome Analyses.</title>
        <authorList>
            <person name="Imhoff J.F."/>
            <person name="Rahn T."/>
            <person name="Kunzel S."/>
            <person name="Keller A."/>
            <person name="Neulinger S.C."/>
        </authorList>
    </citation>
    <scope>NUCLEOTIDE SEQUENCE [LARGE SCALE GENOMIC DNA]</scope>
    <source>
        <strain evidence="3 4">DSM 6210</strain>
    </source>
</reference>
<name>A0ABS1CLG9_9GAMM</name>
<proteinExistence type="predicted"/>
<gene>
    <name evidence="3" type="ORF">CKO31_18925</name>
</gene>
<evidence type="ECO:0000259" key="2">
    <source>
        <dbReference type="Pfam" id="PF05685"/>
    </source>
</evidence>
<evidence type="ECO:0000256" key="1">
    <source>
        <dbReference type="SAM" id="MobiDB-lite"/>
    </source>
</evidence>
<keyword evidence="4" id="KW-1185">Reference proteome</keyword>
<sequence length="194" mass="21830">MSDQTLAPSQARHQRAPTAAGRAASDDADLRPPSAAGRRVSEAAFWRDYYGQSDICYEWNNGVLEEKPVSSQETFLIYAWLRRLLETFLTSHPIAALTGLDMGFRLALPTGTVIRRPDMAVVHNTNPTPLLLKQNAYQGIYDLCIEALSDRRQADIDRDSEQKKREYAEGGVPEYYILYADPGLRGFYRRDAAS</sequence>
<feature type="region of interest" description="Disordered" evidence="1">
    <location>
        <begin position="1"/>
        <end position="36"/>
    </location>
</feature>
<dbReference type="Pfam" id="PF05685">
    <property type="entry name" value="Uma2"/>
    <property type="match status" value="1"/>
</dbReference>
<dbReference type="EMBL" id="NRRV01000057">
    <property type="protein sequence ID" value="MBK1632782.1"/>
    <property type="molecule type" value="Genomic_DNA"/>
</dbReference>
<dbReference type="RefSeq" id="WP_200240581.1">
    <property type="nucleotide sequence ID" value="NZ_NRRV01000057.1"/>
</dbReference>
<comment type="caution">
    <text evidence="3">The sequence shown here is derived from an EMBL/GenBank/DDBJ whole genome shotgun (WGS) entry which is preliminary data.</text>
</comment>